<proteinExistence type="inferred from homology"/>
<dbReference type="PANTHER" id="PTHR45717:SF15">
    <property type="entry name" value="AGL218WP"/>
    <property type="match status" value="1"/>
</dbReference>
<dbReference type="Proteomes" id="UP000053555">
    <property type="component" value="Unassembled WGS sequence"/>
</dbReference>
<evidence type="ECO:0000256" key="2">
    <source>
        <dbReference type="ARBA" id="ARBA00022737"/>
    </source>
</evidence>
<dbReference type="GO" id="GO:0005739">
    <property type="term" value="C:mitochondrion"/>
    <property type="evidence" value="ECO:0007669"/>
    <property type="project" value="TreeGrafter"/>
</dbReference>
<keyword evidence="2" id="KW-0677">Repeat</keyword>
<dbReference type="AlphaFoldDB" id="A0A0B2PXA6"/>
<accession>A0A0B2PXA6</accession>
<protein>
    <submittedName>
        <fullName evidence="4">Pentatricopeptide repeat-containing protein, mitochondrial</fullName>
    </submittedName>
</protein>
<dbReference type="PANTHER" id="PTHR45717">
    <property type="entry name" value="OS12G0527900 PROTEIN"/>
    <property type="match status" value="1"/>
</dbReference>
<evidence type="ECO:0000256" key="3">
    <source>
        <dbReference type="PROSITE-ProRule" id="PRU00708"/>
    </source>
</evidence>
<comment type="similarity">
    <text evidence="1">Belongs to the PPR family. P subfamily.</text>
</comment>
<dbReference type="PROSITE" id="PS51375">
    <property type="entry name" value="PPR"/>
    <property type="match status" value="1"/>
</dbReference>
<dbReference type="EMBL" id="KN663182">
    <property type="protein sequence ID" value="KHN12324.1"/>
    <property type="molecule type" value="Genomic_DNA"/>
</dbReference>
<gene>
    <name evidence="4" type="ORF">glysoja_034416</name>
</gene>
<organism evidence="4">
    <name type="scientific">Glycine soja</name>
    <name type="common">Wild soybean</name>
    <dbReference type="NCBI Taxonomy" id="3848"/>
    <lineage>
        <taxon>Eukaryota</taxon>
        <taxon>Viridiplantae</taxon>
        <taxon>Streptophyta</taxon>
        <taxon>Embryophyta</taxon>
        <taxon>Tracheophyta</taxon>
        <taxon>Spermatophyta</taxon>
        <taxon>Magnoliopsida</taxon>
        <taxon>eudicotyledons</taxon>
        <taxon>Gunneridae</taxon>
        <taxon>Pentapetalae</taxon>
        <taxon>rosids</taxon>
        <taxon>fabids</taxon>
        <taxon>Fabales</taxon>
        <taxon>Fabaceae</taxon>
        <taxon>Papilionoideae</taxon>
        <taxon>50 kb inversion clade</taxon>
        <taxon>NPAAA clade</taxon>
        <taxon>indigoferoid/millettioid clade</taxon>
        <taxon>Phaseoleae</taxon>
        <taxon>Glycine</taxon>
        <taxon>Glycine subgen. Soja</taxon>
    </lineage>
</organism>
<evidence type="ECO:0000313" key="4">
    <source>
        <dbReference type="EMBL" id="KHN12324.1"/>
    </source>
</evidence>
<dbReference type="NCBIfam" id="TIGR00756">
    <property type="entry name" value="PPR"/>
    <property type="match status" value="1"/>
</dbReference>
<name>A0A0B2PXA6_GLYSO</name>
<sequence length="209" mass="23921">MISEWLETTKQFEFYASRLNLIAKVQGVDVAEKYTKNVPDYFRGELLYRTLLANCVRSGNMEKTEEVFGKMISLGMEQLVEDMKFHGLQPDTHFLTDLAWYYISKGYKDKAIAILKEIGGGNSQEFIRAHNKFFSLYASLGMANDMLVRSTGLGWTSEVLCESWGGRKGSFNFKMKQCGYTGHLRPFQILIQAYLKEKTPAYGLRKNEG</sequence>
<dbReference type="InterPro" id="IPR002885">
    <property type="entry name" value="PPR_rpt"/>
</dbReference>
<reference evidence="4" key="1">
    <citation type="submission" date="2014-07" db="EMBL/GenBank/DDBJ databases">
        <title>Identification of a novel salt tolerance gene in wild soybean by whole-genome sequencing.</title>
        <authorList>
            <person name="Lam H.-M."/>
            <person name="Qi X."/>
            <person name="Li M.-W."/>
            <person name="Liu X."/>
            <person name="Xie M."/>
            <person name="Ni M."/>
            <person name="Xu X."/>
        </authorList>
    </citation>
    <scope>NUCLEOTIDE SEQUENCE [LARGE SCALE GENOMIC DNA]</scope>
    <source>
        <tissue evidence="4">Root</tissue>
    </source>
</reference>
<feature type="repeat" description="PPR" evidence="3">
    <location>
        <begin position="44"/>
        <end position="78"/>
    </location>
</feature>
<evidence type="ECO:0000256" key="1">
    <source>
        <dbReference type="ARBA" id="ARBA00007626"/>
    </source>
</evidence>
<dbReference type="GO" id="GO:0003729">
    <property type="term" value="F:mRNA binding"/>
    <property type="evidence" value="ECO:0007669"/>
    <property type="project" value="UniProtKB-ARBA"/>
</dbReference>
<dbReference type="InterPro" id="IPR011990">
    <property type="entry name" value="TPR-like_helical_dom_sf"/>
</dbReference>
<dbReference type="Gene3D" id="1.25.40.10">
    <property type="entry name" value="Tetratricopeptide repeat domain"/>
    <property type="match status" value="1"/>
</dbReference>